<feature type="domain" description="GST C-terminal" evidence="1">
    <location>
        <begin position="196"/>
        <end position="337"/>
    </location>
</feature>
<dbReference type="SUPFAM" id="SSF47616">
    <property type="entry name" value="GST C-terminal domain-like"/>
    <property type="match status" value="1"/>
</dbReference>
<dbReference type="InterPro" id="IPR040079">
    <property type="entry name" value="Glutathione_S-Trfase"/>
</dbReference>
<dbReference type="Proteomes" id="UP000054399">
    <property type="component" value="Unassembled WGS sequence"/>
</dbReference>
<dbReference type="InterPro" id="IPR010987">
    <property type="entry name" value="Glutathione-S-Trfase_C-like"/>
</dbReference>
<dbReference type="PROSITE" id="PS50405">
    <property type="entry name" value="GST_CTER"/>
    <property type="match status" value="1"/>
</dbReference>
<dbReference type="Gene3D" id="3.40.30.10">
    <property type="entry name" value="Glutaredoxin"/>
    <property type="match status" value="1"/>
</dbReference>
<dbReference type="CDD" id="cd03190">
    <property type="entry name" value="GST_C_Omega_like"/>
    <property type="match status" value="1"/>
</dbReference>
<dbReference type="SFLD" id="SFLDG01206">
    <property type="entry name" value="Xi.1"/>
    <property type="match status" value="1"/>
</dbReference>
<dbReference type="SFLD" id="SFLDG01148">
    <property type="entry name" value="Xi_(cytGST)"/>
    <property type="match status" value="1"/>
</dbReference>
<dbReference type="InterPro" id="IPR016639">
    <property type="entry name" value="GST_Omega/GSH"/>
</dbReference>
<dbReference type="GeneID" id="91992090"/>
<sequence>MLARQLIPAIYTAHIPKFAPAIQHHYRTMSTDKKDITNWAGKDGSFKRQASSFRDFIEPGGKFAPEKGRYHLYVSLACPWAHRTLIVRKLKGLEDFLDVSVVHPHMLEGGWHFVPKDKASAKPAPASAHDNDTFPNATSDPLFGSSHLRDLYFKAEPDYSARFTVPVVWDKKENTIVNNESSEIIRFFNTAFNKELPADKAKLDLYPEDLKKEIDELNEWVYNDINNGVYKSGFASTQEAYEAAVKPLAKALQKVEDRLSDGREFLMGDRLTEADVRLYTTIIRYDPVYYVHFKCNFGLIRHNYPNLHKWLQRLYWNNPAFKDTTDFDHIKEHYYYSHSQINPNRIVPFGPGVNIEPLK</sequence>
<reference evidence="3" key="1">
    <citation type="submission" date="2015-01" db="EMBL/GenBank/DDBJ databases">
        <title>The Genome Sequence of Cryptococcus gattii MMRL2647.</title>
        <authorList>
            <consortium name="The Broad Institute Genomics Platform"/>
            <person name="Cuomo C."/>
            <person name="Litvintseva A."/>
            <person name="Chen Y."/>
            <person name="Heitman J."/>
            <person name="Sun S."/>
            <person name="Springer D."/>
            <person name="Dromer F."/>
            <person name="Young S."/>
            <person name="Zeng Q."/>
            <person name="Gargeya S."/>
            <person name="Abouelleil A."/>
            <person name="Alvarado L."/>
            <person name="Chapman S.B."/>
            <person name="Gainer-Dewar J."/>
            <person name="Goldberg J."/>
            <person name="Griggs A."/>
            <person name="Gujja S."/>
            <person name="Hansen M."/>
            <person name="Howarth C."/>
            <person name="Imamovic A."/>
            <person name="Larimer J."/>
            <person name="Murphy C."/>
            <person name="Naylor J."/>
            <person name="Pearson M."/>
            <person name="Priest M."/>
            <person name="Roberts A."/>
            <person name="Saif S."/>
            <person name="Shea T."/>
            <person name="Sykes S."/>
            <person name="Wortman J."/>
            <person name="Nusbaum C."/>
            <person name="Birren B."/>
        </authorList>
    </citation>
    <scope>NUCLEOTIDE SEQUENCE [LARGE SCALE GENOMIC DNA]</scope>
    <source>
        <strain evidence="3">IND107</strain>
    </source>
</reference>
<dbReference type="InterPro" id="IPR004045">
    <property type="entry name" value="Glutathione_S-Trfase_N"/>
</dbReference>
<dbReference type="EMBL" id="ATAM02000009">
    <property type="protein sequence ID" value="KAL0243971.1"/>
    <property type="molecule type" value="Genomic_DNA"/>
</dbReference>
<accession>A0ABR3BME0</accession>
<dbReference type="Gene3D" id="1.20.1050.10">
    <property type="match status" value="1"/>
</dbReference>
<reference evidence="2 3" key="2">
    <citation type="submission" date="2024-01" db="EMBL/GenBank/DDBJ databases">
        <title>Comparative genomics of Cryptococcus and Kwoniella reveals pathogenesis evolution and contrasting modes of karyotype evolution via chromosome fusion or intercentromeric recombination.</title>
        <authorList>
            <person name="Coelho M.A."/>
            <person name="David-Palma M."/>
            <person name="Shea T."/>
            <person name="Bowers K."/>
            <person name="Mcginley-Smith S."/>
            <person name="Mohammad A.W."/>
            <person name="Gnirke A."/>
            <person name="Yurkov A.M."/>
            <person name="Nowrousian M."/>
            <person name="Sun S."/>
            <person name="Cuomo C.A."/>
            <person name="Heitman J."/>
        </authorList>
    </citation>
    <scope>NUCLEOTIDE SEQUENCE [LARGE SCALE GENOMIC DNA]</scope>
    <source>
        <strain evidence="2 3">IND107</strain>
    </source>
</reference>
<evidence type="ECO:0000313" key="2">
    <source>
        <dbReference type="EMBL" id="KAL0243971.1"/>
    </source>
</evidence>
<dbReference type="SUPFAM" id="SSF52833">
    <property type="entry name" value="Thioredoxin-like"/>
    <property type="match status" value="1"/>
</dbReference>
<dbReference type="Pfam" id="PF13409">
    <property type="entry name" value="GST_N_2"/>
    <property type="match status" value="1"/>
</dbReference>
<dbReference type="InterPro" id="IPR036249">
    <property type="entry name" value="Thioredoxin-like_sf"/>
</dbReference>
<dbReference type="RefSeq" id="XP_066612338.1">
    <property type="nucleotide sequence ID" value="XM_066759691.1"/>
</dbReference>
<comment type="caution">
    <text evidence="2">The sequence shown here is derived from an EMBL/GenBank/DDBJ whole genome shotgun (WGS) entry which is preliminary data.</text>
</comment>
<dbReference type="SFLD" id="SFLDS00019">
    <property type="entry name" value="Glutathione_Transferase_(cytos"/>
    <property type="match status" value="1"/>
</dbReference>
<evidence type="ECO:0000259" key="1">
    <source>
        <dbReference type="PROSITE" id="PS50405"/>
    </source>
</evidence>
<dbReference type="InterPro" id="IPR036282">
    <property type="entry name" value="Glutathione-S-Trfase_C_sf"/>
</dbReference>
<proteinExistence type="predicted"/>
<gene>
    <name evidence="2" type="ORF">I308_105234</name>
</gene>
<organism evidence="2 3">
    <name type="scientific">Cryptococcus tetragattii IND107</name>
    <dbReference type="NCBI Taxonomy" id="1296105"/>
    <lineage>
        <taxon>Eukaryota</taxon>
        <taxon>Fungi</taxon>
        <taxon>Dikarya</taxon>
        <taxon>Basidiomycota</taxon>
        <taxon>Agaricomycotina</taxon>
        <taxon>Tremellomycetes</taxon>
        <taxon>Tremellales</taxon>
        <taxon>Cryptococcaceae</taxon>
        <taxon>Cryptococcus</taxon>
        <taxon>Cryptococcus gattii species complex</taxon>
    </lineage>
</organism>
<dbReference type="Pfam" id="PF13410">
    <property type="entry name" value="GST_C_2"/>
    <property type="match status" value="1"/>
</dbReference>
<dbReference type="PIRSF" id="PIRSF015753">
    <property type="entry name" value="GST"/>
    <property type="match status" value="1"/>
</dbReference>
<protein>
    <recommendedName>
        <fullName evidence="1">GST C-terminal domain-containing protein</fullName>
    </recommendedName>
</protein>
<keyword evidence="3" id="KW-1185">Reference proteome</keyword>
<dbReference type="PANTHER" id="PTHR32419:SF6">
    <property type="entry name" value="GLUTATHIONE S-TRANSFERASE OMEGA-LIKE 1-RELATED"/>
    <property type="match status" value="1"/>
</dbReference>
<dbReference type="InterPro" id="IPR047047">
    <property type="entry name" value="GST_Omega-like_C"/>
</dbReference>
<dbReference type="PANTHER" id="PTHR32419">
    <property type="entry name" value="GLUTATHIONYL-HYDROQUINONE REDUCTASE"/>
    <property type="match status" value="1"/>
</dbReference>
<name>A0ABR3BME0_9TREE</name>
<evidence type="ECO:0000313" key="3">
    <source>
        <dbReference type="Proteomes" id="UP000054399"/>
    </source>
</evidence>